<name>A0A511AQQ7_9LACT</name>
<reference evidence="2 3" key="1">
    <citation type="submission" date="2019-07" db="EMBL/GenBank/DDBJ databases">
        <title>Whole genome shotgun sequence of Alkalibacterium kapii NBRC 103247.</title>
        <authorList>
            <person name="Hosoyama A."/>
            <person name="Uohara A."/>
            <person name="Ohji S."/>
            <person name="Ichikawa N."/>
        </authorList>
    </citation>
    <scope>NUCLEOTIDE SEQUENCE [LARGE SCALE GENOMIC DNA]</scope>
    <source>
        <strain evidence="2 3">NBRC 103247</strain>
    </source>
</reference>
<dbReference type="RefSeq" id="WP_146922807.1">
    <property type="nucleotide sequence ID" value="NZ_BJUY01000001.1"/>
</dbReference>
<feature type="domain" description="Amidohydrolase 3" evidence="1">
    <location>
        <begin position="48"/>
        <end position="534"/>
    </location>
</feature>
<dbReference type="PANTHER" id="PTHR22642">
    <property type="entry name" value="IMIDAZOLONEPROPIONASE"/>
    <property type="match status" value="1"/>
</dbReference>
<dbReference type="SUPFAM" id="SSF51556">
    <property type="entry name" value="Metallo-dependent hydrolases"/>
    <property type="match status" value="1"/>
</dbReference>
<dbReference type="PANTHER" id="PTHR22642:SF2">
    <property type="entry name" value="PROTEIN LONG AFTER FAR-RED 3"/>
    <property type="match status" value="1"/>
</dbReference>
<dbReference type="InterPro" id="IPR013108">
    <property type="entry name" value="Amidohydro_3"/>
</dbReference>
<evidence type="ECO:0000259" key="1">
    <source>
        <dbReference type="Pfam" id="PF07969"/>
    </source>
</evidence>
<dbReference type="GO" id="GO:0016810">
    <property type="term" value="F:hydrolase activity, acting on carbon-nitrogen (but not peptide) bonds"/>
    <property type="evidence" value="ECO:0007669"/>
    <property type="project" value="InterPro"/>
</dbReference>
<protein>
    <submittedName>
        <fullName evidence="2">Amidohydrolase</fullName>
    </submittedName>
</protein>
<dbReference type="Gene3D" id="3.20.20.140">
    <property type="entry name" value="Metal-dependent hydrolases"/>
    <property type="match status" value="1"/>
</dbReference>
<dbReference type="InterPro" id="IPR011059">
    <property type="entry name" value="Metal-dep_hydrolase_composite"/>
</dbReference>
<dbReference type="InterPro" id="IPR033932">
    <property type="entry name" value="YtcJ-like"/>
</dbReference>
<comment type="caution">
    <text evidence="2">The sequence shown here is derived from an EMBL/GenBank/DDBJ whole genome shotgun (WGS) entry which is preliminary data.</text>
</comment>
<dbReference type="InterPro" id="IPR032466">
    <property type="entry name" value="Metal_Hydrolase"/>
</dbReference>
<dbReference type="AlphaFoldDB" id="A0A511AQQ7"/>
<dbReference type="Pfam" id="PF07969">
    <property type="entry name" value="Amidohydro_3"/>
    <property type="match status" value="1"/>
</dbReference>
<dbReference type="Gene3D" id="2.30.40.10">
    <property type="entry name" value="Urease, subunit C, domain 1"/>
    <property type="match status" value="1"/>
</dbReference>
<dbReference type="OrthoDB" id="9767366at2"/>
<dbReference type="SUPFAM" id="SSF51338">
    <property type="entry name" value="Composite domain of metallo-dependent hydrolases"/>
    <property type="match status" value="1"/>
</dbReference>
<evidence type="ECO:0000313" key="3">
    <source>
        <dbReference type="Proteomes" id="UP000321662"/>
    </source>
</evidence>
<keyword evidence="3" id="KW-1185">Reference proteome</keyword>
<proteinExistence type="predicted"/>
<accession>A0A511AQQ7</accession>
<evidence type="ECO:0000313" key="2">
    <source>
        <dbReference type="EMBL" id="GEK90534.1"/>
    </source>
</evidence>
<dbReference type="CDD" id="cd01300">
    <property type="entry name" value="YtcJ_like"/>
    <property type="match status" value="1"/>
</dbReference>
<dbReference type="EMBL" id="BJUY01000001">
    <property type="protein sequence ID" value="GEK90534.1"/>
    <property type="molecule type" value="Genomic_DNA"/>
</dbReference>
<dbReference type="Proteomes" id="UP000321662">
    <property type="component" value="Unassembled WGS sequence"/>
</dbReference>
<gene>
    <name evidence="2" type="ORF">AKA01nite_01560</name>
</gene>
<sequence length="546" mass="62443">MKAFINGKIYVERNTFTEAFVIEDNRILKTGSNKTCLQLISETEKYSVIDLKGKTVLPGFIDSHLHFLMTSEYLNLLPIADVTSIEALIKRCQDYIRDNRLTDKDILYTEGWNHTSFTDEKRMPDRLDLDKISETVPVVLTRVDRHVMSLNTAALVYFGIDEATKPPLNGEIQKDASNKPSGILTEGAVDLVKSKLPKKSRRERKKQLVKTMHSANKVGLTSVHTNDAKDDNIAETLTLYEELENEGKLTLRFYQQIWFNNEIYLSDFFKSRYAFHEGTAWNKIGPVKFFIDGTLGSRTAALRKPYTDNNESRGLLTKSEETLYKEVKKAVENDYQVITHAIGDRGIETVLNAYDKVEKNQLNPLRLGINHMQITDYELIERVKEKGYLVYVQPIFLNDDIPIIHERIGKERASTSYLFKTMKDKGIHQSFSSDAPIVSFNPFYNIQCAVTRKRLDSSDDYPYLPEEAMDIFDAVDAYTYEGAYASFEETRKGRLKEGYLADFIILDKDIFQCEAAEIKTITVAATYVDGTCVYKSGGFDEKQVDN</sequence>
<keyword evidence="2" id="KW-0378">Hydrolase</keyword>
<organism evidence="2 3">
    <name type="scientific">Alkalibacterium kapii</name>
    <dbReference type="NCBI Taxonomy" id="426704"/>
    <lineage>
        <taxon>Bacteria</taxon>
        <taxon>Bacillati</taxon>
        <taxon>Bacillota</taxon>
        <taxon>Bacilli</taxon>
        <taxon>Lactobacillales</taxon>
        <taxon>Carnobacteriaceae</taxon>
        <taxon>Alkalibacterium</taxon>
    </lineage>
</organism>
<dbReference type="Gene3D" id="3.10.310.70">
    <property type="match status" value="1"/>
</dbReference>